<evidence type="ECO:0000256" key="3">
    <source>
        <dbReference type="ARBA" id="ARBA00018928"/>
    </source>
</evidence>
<keyword evidence="6 9" id="KW-0820">tRNA-binding</keyword>
<feature type="region of interest" description="Disordered" evidence="10">
    <location>
        <begin position="15"/>
        <end position="36"/>
    </location>
</feature>
<dbReference type="InterPro" id="IPR016024">
    <property type="entry name" value="ARM-type_fold"/>
</dbReference>
<dbReference type="AlphaFoldDB" id="A0AAD5T0R3"/>
<comment type="subcellular location">
    <subcellularLocation>
        <location evidence="1 9">Cytoplasm</location>
    </subcellularLocation>
    <subcellularLocation>
        <location evidence="9">Nucleus</location>
    </subcellularLocation>
    <text evidence="9">Shuttles between the nucleus and the cytoplasm.</text>
</comment>
<feature type="domain" description="Exportin-T C-terminal" evidence="12">
    <location>
        <begin position="551"/>
        <end position="882"/>
    </location>
</feature>
<dbReference type="Proteomes" id="UP001211907">
    <property type="component" value="Unassembled WGS sequence"/>
</dbReference>
<reference evidence="13" key="1">
    <citation type="submission" date="2020-05" db="EMBL/GenBank/DDBJ databases">
        <title>Phylogenomic resolution of chytrid fungi.</title>
        <authorList>
            <person name="Stajich J.E."/>
            <person name="Amses K."/>
            <person name="Simmons R."/>
            <person name="Seto K."/>
            <person name="Myers J."/>
            <person name="Bonds A."/>
            <person name="Quandt C.A."/>
            <person name="Barry K."/>
            <person name="Liu P."/>
            <person name="Grigoriev I."/>
            <person name="Longcore J.E."/>
            <person name="James T.Y."/>
        </authorList>
    </citation>
    <scope>NUCLEOTIDE SEQUENCE</scope>
    <source>
        <strain evidence="13">JEL0513</strain>
    </source>
</reference>
<dbReference type="GO" id="GO:0016363">
    <property type="term" value="C:nuclear matrix"/>
    <property type="evidence" value="ECO:0007669"/>
    <property type="project" value="TreeGrafter"/>
</dbReference>
<accession>A0AAD5T0R3</accession>
<dbReference type="InterPro" id="IPR045546">
    <property type="entry name" value="Exportin-T_C"/>
</dbReference>
<dbReference type="InterPro" id="IPR040017">
    <property type="entry name" value="XPOT"/>
</dbReference>
<feature type="non-terminal residue" evidence="13">
    <location>
        <position position="1"/>
    </location>
</feature>
<sequence>MSPFALTSNTTITNKDAANNFNNSNNANSTSNNTDSEDEIELAMLAALDPQSPSHSAASEFCARLRERGAGWQPCLMLGLNAGRFVDLFRFDTHQGIYPSQQLRRAEARFVAFQVVEELLTCGAYAAELSISERTQLRQSVFSAVSSWISSTASRAELPPNFLRNKLLQILVLIMRNDYVPSAPNSTCEWPSFFLDFLALPRQSPVFAQIFLAFCFVFHDEIASREMLYSANLATQNILIKDAMRAQGIPAAFVQVWFLILSDSMQSNDSTTASAVLKCIGLFVSWIDSASLILSNSQFIDALLNFLNSNSPVRIGALNCLMGLVDKGMLVPDKLTVLDMLNATSRIPESLASATSSTLSSPAQISNEDEDFEDLASKYINLVGLELCRLWDTVTEESSGGGGGGGAIPVSAAIPRPTGSSTASQTVLKSRILKHCTYLLPHAVRILQSEYDDTSAIAFPFLDEFLRILKACKRDNAIAEFPDLFSDDAAYFCIGRIQVELWVDESLRGLLGVIIGKMKYDEDVDYDFGGSINLLNGGGPSDISDGSGGGAEDDEEALFYQLRLTLRSKMEVISGIDSEMFFSHFSRVLLTTFDTITSAGQYNKSMKEIIRWSDAELALHLLYIYKSNFLYVNAETGAPTPLNISAYPHPSIPLVFFELVVKYGVFYSHNQMYLPHVLEAFVDTRGCYNTSSAVRSRVYYLFLRFVKEIKEIKPKVKEFAVGLVEALGRVLYIAPPTNIGGKQTTAAGTSNGSIGSGGVGIFDNQLYVFEAVGFLISLVDDGNKQEQLLQFVLTPLMTSMQKILDTEMYKHDTPENMSVTNYLRQLITAVGSVGKGFPDFDAATKSAVCVSPLWATVFKRALHQIILVLQRLNGVEAIRDASTLHTANNPADSSSQKLALSLLSKMVAQWGSEASNPLCKAQSTLANSQREPKIQGQTPETTLITGLSHSALAPIVARWKPVFNAATSVSKADKKGTGGKEIVAIGLGALRPFPQFSQFIYNSIAPLLFEIPGHPQFNISDGAVQLVVFEIANLHKTILIVQGVEYLQVLEELLSSRMGWNTAAIREFEVAIVGLTTRELQVALKIILCDDTAKLKLVEEFIQDAFDIIQPKLNGSSLPNESVALESAV</sequence>
<feature type="compositionally biased region" description="Low complexity" evidence="10">
    <location>
        <begin position="15"/>
        <end position="34"/>
    </location>
</feature>
<dbReference type="Pfam" id="PF08389">
    <property type="entry name" value="Xpo1"/>
    <property type="match status" value="1"/>
</dbReference>
<evidence type="ECO:0000313" key="14">
    <source>
        <dbReference type="Proteomes" id="UP001211907"/>
    </source>
</evidence>
<evidence type="ECO:0000256" key="6">
    <source>
        <dbReference type="ARBA" id="ARBA00022555"/>
    </source>
</evidence>
<keyword evidence="8 9" id="KW-0539">Nucleus</keyword>
<evidence type="ECO:0000313" key="13">
    <source>
        <dbReference type="EMBL" id="KAJ3110910.1"/>
    </source>
</evidence>
<evidence type="ECO:0000256" key="2">
    <source>
        <dbReference type="ARBA" id="ARBA00009466"/>
    </source>
</evidence>
<comment type="similarity">
    <text evidence="2 9">Belongs to the exportin family.</text>
</comment>
<dbReference type="GO" id="GO:0071528">
    <property type="term" value="P:tRNA re-export from nucleus"/>
    <property type="evidence" value="ECO:0007669"/>
    <property type="project" value="UniProtKB-UniRule"/>
</dbReference>
<evidence type="ECO:0000256" key="1">
    <source>
        <dbReference type="ARBA" id="ARBA00004496"/>
    </source>
</evidence>
<dbReference type="PANTHER" id="PTHR15952">
    <property type="entry name" value="EXPORTIN-T/LOS1"/>
    <property type="match status" value="1"/>
</dbReference>
<evidence type="ECO:0000256" key="9">
    <source>
        <dbReference type="RuleBase" id="RU366037"/>
    </source>
</evidence>
<dbReference type="GO" id="GO:0005737">
    <property type="term" value="C:cytoplasm"/>
    <property type="evidence" value="ECO:0007669"/>
    <property type="project" value="UniProtKB-SubCell"/>
</dbReference>
<feature type="domain" description="Exportin-T C-terminal" evidence="12">
    <location>
        <begin position="992"/>
        <end position="1080"/>
    </location>
</feature>
<dbReference type="Gene3D" id="1.25.10.10">
    <property type="entry name" value="Leucine-rich Repeat Variant"/>
    <property type="match status" value="2"/>
</dbReference>
<feature type="region of interest" description="Disordered" evidence="10">
    <location>
        <begin position="398"/>
        <end position="422"/>
    </location>
</feature>
<protein>
    <recommendedName>
        <fullName evidence="3 9">Exportin-T</fullName>
    </recommendedName>
    <alternativeName>
        <fullName evidence="9">Exportin(tRNA)</fullName>
    </alternativeName>
    <alternativeName>
        <fullName evidence="9">tRNA exportin</fullName>
    </alternativeName>
</protein>
<dbReference type="GO" id="GO:0000049">
    <property type="term" value="F:tRNA binding"/>
    <property type="evidence" value="ECO:0007669"/>
    <property type="project" value="UniProtKB-UniRule"/>
</dbReference>
<dbReference type="PANTHER" id="PTHR15952:SF11">
    <property type="entry name" value="EXPORTIN-T"/>
    <property type="match status" value="1"/>
</dbReference>
<dbReference type="SUPFAM" id="SSF48371">
    <property type="entry name" value="ARM repeat"/>
    <property type="match status" value="1"/>
</dbReference>
<evidence type="ECO:0000259" key="12">
    <source>
        <dbReference type="Pfam" id="PF19282"/>
    </source>
</evidence>
<organism evidence="13 14">
    <name type="scientific">Physocladia obscura</name>
    <dbReference type="NCBI Taxonomy" id="109957"/>
    <lineage>
        <taxon>Eukaryota</taxon>
        <taxon>Fungi</taxon>
        <taxon>Fungi incertae sedis</taxon>
        <taxon>Chytridiomycota</taxon>
        <taxon>Chytridiomycota incertae sedis</taxon>
        <taxon>Chytridiomycetes</taxon>
        <taxon>Chytridiales</taxon>
        <taxon>Chytriomycetaceae</taxon>
        <taxon>Physocladia</taxon>
    </lineage>
</organism>
<dbReference type="GO" id="GO:0005643">
    <property type="term" value="C:nuclear pore"/>
    <property type="evidence" value="ECO:0007669"/>
    <property type="project" value="TreeGrafter"/>
</dbReference>
<keyword evidence="7 9" id="KW-0694">RNA-binding</keyword>
<evidence type="ECO:0000256" key="10">
    <source>
        <dbReference type="SAM" id="MobiDB-lite"/>
    </source>
</evidence>
<dbReference type="GO" id="GO:0031267">
    <property type="term" value="F:small GTPase binding"/>
    <property type="evidence" value="ECO:0007669"/>
    <property type="project" value="InterPro"/>
</dbReference>
<evidence type="ECO:0000259" key="11">
    <source>
        <dbReference type="Pfam" id="PF08389"/>
    </source>
</evidence>
<proteinExistence type="inferred from homology"/>
<comment type="function">
    <text evidence="9">tRNA nucleus export receptor which facilitates tRNA translocation across the nuclear pore complex.</text>
</comment>
<keyword evidence="5 9" id="KW-0963">Cytoplasm</keyword>
<name>A0AAD5T0R3_9FUNG</name>
<comment type="caution">
    <text evidence="13">The sequence shown here is derived from an EMBL/GenBank/DDBJ whole genome shotgun (WGS) entry which is preliminary data.</text>
</comment>
<gene>
    <name evidence="13" type="primary">LOS1</name>
    <name evidence="13" type="ORF">HK100_002873</name>
</gene>
<evidence type="ECO:0000256" key="7">
    <source>
        <dbReference type="ARBA" id="ARBA00022884"/>
    </source>
</evidence>
<dbReference type="InterPro" id="IPR013598">
    <property type="entry name" value="Exportin-1/Importin-b-like"/>
</dbReference>
<dbReference type="InterPro" id="IPR011989">
    <property type="entry name" value="ARM-like"/>
</dbReference>
<dbReference type="Pfam" id="PF19282">
    <property type="entry name" value="Exportin-T"/>
    <property type="match status" value="2"/>
</dbReference>
<keyword evidence="4 9" id="KW-0813">Transport</keyword>
<evidence type="ECO:0000256" key="8">
    <source>
        <dbReference type="ARBA" id="ARBA00023242"/>
    </source>
</evidence>
<evidence type="ECO:0000256" key="4">
    <source>
        <dbReference type="ARBA" id="ARBA00022448"/>
    </source>
</evidence>
<evidence type="ECO:0000256" key="5">
    <source>
        <dbReference type="ARBA" id="ARBA00022490"/>
    </source>
</evidence>
<keyword evidence="14" id="KW-1185">Reference proteome</keyword>
<feature type="domain" description="Exportin-1/Importin-beta-like" evidence="11">
    <location>
        <begin position="160"/>
        <end position="321"/>
    </location>
</feature>
<dbReference type="EMBL" id="JADGJH010001684">
    <property type="protein sequence ID" value="KAJ3110910.1"/>
    <property type="molecule type" value="Genomic_DNA"/>
</dbReference>